<evidence type="ECO:0000313" key="1">
    <source>
        <dbReference type="EMBL" id="OKP00216.1"/>
    </source>
</evidence>
<dbReference type="AlphaFoldDB" id="A0A1Q5TJ25"/>
<dbReference type="EMBL" id="MKGR01000057">
    <property type="protein sequence ID" value="OKP00216.1"/>
    <property type="molecule type" value="Genomic_DNA"/>
</dbReference>
<gene>
    <name evidence="1" type="ORF">Xentx_03552</name>
</gene>
<keyword evidence="2" id="KW-1185">Reference proteome</keyword>
<name>A0A1Q5TJ25_9GAMM</name>
<reference evidence="1 2" key="1">
    <citation type="submission" date="2016-09" db="EMBL/GenBank/DDBJ databases">
        <title>Xenorhabdus thuongxuanensis sp. nov. and Xenorhabdus eapokensis sp. nov., isolated from Steinernema species.</title>
        <authorList>
            <person name="Kaempfer P."/>
            <person name="Tobias N.J."/>
            <person name="Phan Ke L."/>
            <person name="Bode H.B."/>
            <person name="Glaeser S.P."/>
        </authorList>
    </citation>
    <scope>NUCLEOTIDE SEQUENCE [LARGE SCALE GENOMIC DNA]</scope>
    <source>
        <strain evidence="1 2">30TX1</strain>
    </source>
</reference>
<evidence type="ECO:0000313" key="2">
    <source>
        <dbReference type="Proteomes" id="UP000186277"/>
    </source>
</evidence>
<proteinExistence type="predicted"/>
<organism evidence="1 2">
    <name type="scientific">Xenorhabdus thuongxuanensis</name>
    <dbReference type="NCBI Taxonomy" id="1873484"/>
    <lineage>
        <taxon>Bacteria</taxon>
        <taxon>Pseudomonadati</taxon>
        <taxon>Pseudomonadota</taxon>
        <taxon>Gammaproteobacteria</taxon>
        <taxon>Enterobacterales</taxon>
        <taxon>Morganellaceae</taxon>
        <taxon>Xenorhabdus</taxon>
    </lineage>
</organism>
<comment type="caution">
    <text evidence="1">The sequence shown here is derived from an EMBL/GenBank/DDBJ whole genome shotgun (WGS) entry which is preliminary data.</text>
</comment>
<accession>A0A1Q5TJ25</accession>
<sequence length="39" mass="4596">MSFQLSSKVEHRVNIKHIRLHFAYSKNKSPTNIISKNNK</sequence>
<protein>
    <submittedName>
        <fullName evidence="1">Uncharacterized protein</fullName>
    </submittedName>
</protein>
<dbReference type="Proteomes" id="UP000186277">
    <property type="component" value="Unassembled WGS sequence"/>
</dbReference>